<dbReference type="Proteomes" id="UP000541610">
    <property type="component" value="Unassembled WGS sequence"/>
</dbReference>
<comment type="caution">
    <text evidence="1">The sequence shown here is derived from an EMBL/GenBank/DDBJ whole genome shotgun (WGS) entry which is preliminary data.</text>
</comment>
<dbReference type="EMBL" id="JABANP010000230">
    <property type="protein sequence ID" value="KAF4686217.1"/>
    <property type="molecule type" value="Genomic_DNA"/>
</dbReference>
<protein>
    <submittedName>
        <fullName evidence="1">Uncharacterized protein</fullName>
    </submittedName>
</protein>
<name>A0A7J6NRR1_PEROL</name>
<dbReference type="AlphaFoldDB" id="A0A7J6NRR1"/>
<evidence type="ECO:0000313" key="2">
    <source>
        <dbReference type="Proteomes" id="UP000541610"/>
    </source>
</evidence>
<sequence length="103" mass="11116">MVNTRAQFIGKYVLQTPSANITADINEAGGIEYTMLSPGQLPLVSARYPLVEGGPEKYFVDFQAKDGGSFSDLQIRAINLGIELSVINFEGGSTSIARCICLR</sequence>
<reference evidence="1 2" key="1">
    <citation type="submission" date="2020-04" db="EMBL/GenBank/DDBJ databases">
        <title>Perkinsus olseni comparative genomics.</title>
        <authorList>
            <person name="Bogema D.R."/>
        </authorList>
    </citation>
    <scope>NUCLEOTIDE SEQUENCE [LARGE SCALE GENOMIC DNA]</scope>
    <source>
        <strain evidence="1">00978-12</strain>
    </source>
</reference>
<proteinExistence type="predicted"/>
<gene>
    <name evidence="1" type="ORF">FOZ60_005554</name>
</gene>
<accession>A0A7J6NRR1</accession>
<evidence type="ECO:0000313" key="1">
    <source>
        <dbReference type="EMBL" id="KAF4686217.1"/>
    </source>
</evidence>
<organism evidence="1 2">
    <name type="scientific">Perkinsus olseni</name>
    <name type="common">Perkinsus atlanticus</name>
    <dbReference type="NCBI Taxonomy" id="32597"/>
    <lineage>
        <taxon>Eukaryota</taxon>
        <taxon>Sar</taxon>
        <taxon>Alveolata</taxon>
        <taxon>Perkinsozoa</taxon>
        <taxon>Perkinsea</taxon>
        <taxon>Perkinsida</taxon>
        <taxon>Perkinsidae</taxon>
        <taxon>Perkinsus</taxon>
    </lineage>
</organism>